<evidence type="ECO:0000313" key="2">
    <source>
        <dbReference type="EMBL" id="CAF1372263.1"/>
    </source>
</evidence>
<feature type="region of interest" description="Disordered" evidence="1">
    <location>
        <begin position="125"/>
        <end position="151"/>
    </location>
</feature>
<name>A0A819N138_9BILA</name>
<feature type="compositionally biased region" description="Polar residues" evidence="1">
    <location>
        <begin position="139"/>
        <end position="151"/>
    </location>
</feature>
<keyword evidence="7" id="KW-1185">Reference proteome</keyword>
<evidence type="ECO:0000256" key="1">
    <source>
        <dbReference type="SAM" id="MobiDB-lite"/>
    </source>
</evidence>
<dbReference type="Proteomes" id="UP000663882">
    <property type="component" value="Unassembled WGS sequence"/>
</dbReference>
<evidence type="ECO:0000313" key="4">
    <source>
        <dbReference type="EMBL" id="CAF1612149.1"/>
    </source>
</evidence>
<reference evidence="5" key="1">
    <citation type="submission" date="2021-02" db="EMBL/GenBank/DDBJ databases">
        <authorList>
            <person name="Nowell W R."/>
        </authorList>
    </citation>
    <scope>NUCLEOTIDE SEQUENCE</scope>
</reference>
<dbReference type="EMBL" id="CAJOAX010006652">
    <property type="protein sequence ID" value="CAF3987245.1"/>
    <property type="molecule type" value="Genomic_DNA"/>
</dbReference>
<feature type="compositionally biased region" description="Acidic residues" evidence="1">
    <location>
        <begin position="128"/>
        <end position="138"/>
    </location>
</feature>
<dbReference type="Proteomes" id="UP000663823">
    <property type="component" value="Unassembled WGS sequence"/>
</dbReference>
<dbReference type="Proteomes" id="UP000663870">
    <property type="component" value="Unassembled WGS sequence"/>
</dbReference>
<dbReference type="EMBL" id="CAJNOL010005956">
    <property type="protein sequence ID" value="CAF1612149.1"/>
    <property type="molecule type" value="Genomic_DNA"/>
</dbReference>
<evidence type="ECO:0000313" key="6">
    <source>
        <dbReference type="Proteomes" id="UP000663823"/>
    </source>
</evidence>
<dbReference type="EMBL" id="CAJNOH010004524">
    <property type="protein sequence ID" value="CAF1372263.1"/>
    <property type="molecule type" value="Genomic_DNA"/>
</dbReference>
<sequence length="151" mass="16890">MATTNNKTPSHASNVYLFKNGYGMIVKTFEFPSSKSHDNKPVELLDPPSNPVHGTFWIQSLSDKTSIGSIRTKKTRKFVDKECWTVEDLLEANVGQDIQLLVTGNTFNSTAEWISGKIKSVKRMQQVSDDDDTNDDNMEGTNTGVSPNFRE</sequence>
<comment type="caution">
    <text evidence="5">The sequence shown here is derived from an EMBL/GenBank/DDBJ whole genome shotgun (WGS) entry which is preliminary data.</text>
</comment>
<dbReference type="Proteomes" id="UP000663854">
    <property type="component" value="Unassembled WGS sequence"/>
</dbReference>
<dbReference type="EMBL" id="CAJNOO010005016">
    <property type="protein sequence ID" value="CAF1400873.1"/>
    <property type="molecule type" value="Genomic_DNA"/>
</dbReference>
<evidence type="ECO:0000313" key="5">
    <source>
        <dbReference type="EMBL" id="CAF3987245.1"/>
    </source>
</evidence>
<dbReference type="OrthoDB" id="10313389at2759"/>
<dbReference type="AlphaFoldDB" id="A0A819N138"/>
<accession>A0A819N138</accession>
<proteinExistence type="predicted"/>
<gene>
    <name evidence="4" type="ORF">JXQ802_LOCUS49519</name>
    <name evidence="5" type="ORF">OTI717_LOCUS28276</name>
    <name evidence="2" type="ORF">PYM288_LOCUS33419</name>
    <name evidence="3" type="ORF">RFH988_LOCUS34840</name>
</gene>
<organism evidence="5 6">
    <name type="scientific">Rotaria sordida</name>
    <dbReference type="NCBI Taxonomy" id="392033"/>
    <lineage>
        <taxon>Eukaryota</taxon>
        <taxon>Metazoa</taxon>
        <taxon>Spiralia</taxon>
        <taxon>Gnathifera</taxon>
        <taxon>Rotifera</taxon>
        <taxon>Eurotatoria</taxon>
        <taxon>Bdelloidea</taxon>
        <taxon>Philodinida</taxon>
        <taxon>Philodinidae</taxon>
        <taxon>Rotaria</taxon>
    </lineage>
</organism>
<protein>
    <submittedName>
        <fullName evidence="5">Uncharacterized protein</fullName>
    </submittedName>
</protein>
<evidence type="ECO:0000313" key="7">
    <source>
        <dbReference type="Proteomes" id="UP000663870"/>
    </source>
</evidence>
<evidence type="ECO:0000313" key="3">
    <source>
        <dbReference type="EMBL" id="CAF1400873.1"/>
    </source>
</evidence>